<evidence type="ECO:0000313" key="2">
    <source>
        <dbReference type="Proteomes" id="UP000681414"/>
    </source>
</evidence>
<proteinExistence type="predicted"/>
<accession>A0A942YHG8</accession>
<dbReference type="AlphaFoldDB" id="A0A942YHG8"/>
<evidence type="ECO:0000313" key="1">
    <source>
        <dbReference type="EMBL" id="MBS4195769.1"/>
    </source>
</evidence>
<protein>
    <submittedName>
        <fullName evidence="1">Uncharacterized protein</fullName>
    </submittedName>
</protein>
<comment type="caution">
    <text evidence="1">The sequence shown here is derived from an EMBL/GenBank/DDBJ whole genome shotgun (WGS) entry which is preliminary data.</text>
</comment>
<organism evidence="1 2">
    <name type="scientific">Lederbergia citri</name>
    <dbReference type="NCBI Taxonomy" id="2833580"/>
    <lineage>
        <taxon>Bacteria</taxon>
        <taxon>Bacillati</taxon>
        <taxon>Bacillota</taxon>
        <taxon>Bacilli</taxon>
        <taxon>Bacillales</taxon>
        <taxon>Bacillaceae</taxon>
        <taxon>Lederbergia</taxon>
    </lineage>
</organism>
<dbReference type="EMBL" id="JAGYPG010000002">
    <property type="protein sequence ID" value="MBS4195769.1"/>
    <property type="molecule type" value="Genomic_DNA"/>
</dbReference>
<sequence>MTLTEYVNLVLKPFSKNILNESAKDYSNDFFVFTGTSVYSYKTLLFYTTDPHLLLAYEKDEEFKHVIIPYEQLDANRIIKDVCEFAKTLPMEKDDQLDYCFSTCRKILYIIDREFIQIYEDHHFAVKGKKGEIGRIVKSYSSTSPFLILEWEEEIERIFNLV</sequence>
<dbReference type="RefSeq" id="WP_213124961.1">
    <property type="nucleotide sequence ID" value="NZ_JAGYPG010000002.1"/>
</dbReference>
<dbReference type="Proteomes" id="UP000681414">
    <property type="component" value="Unassembled WGS sequence"/>
</dbReference>
<name>A0A942YHG8_9BACI</name>
<reference evidence="1 2" key="1">
    <citation type="submission" date="2021-05" db="EMBL/GenBank/DDBJ databases">
        <title>Novel Bacillus species.</title>
        <authorList>
            <person name="Liu G."/>
        </authorList>
    </citation>
    <scope>NUCLEOTIDE SEQUENCE [LARGE SCALE GENOMIC DNA]</scope>
    <source>
        <strain evidence="2">FJAT-49780</strain>
    </source>
</reference>
<keyword evidence="2" id="KW-1185">Reference proteome</keyword>
<gene>
    <name evidence="1" type="ORF">KHA97_11940</name>
</gene>